<dbReference type="Pfam" id="PF00704">
    <property type="entry name" value="Glyco_hydro_18"/>
    <property type="match status" value="1"/>
</dbReference>
<dbReference type="GO" id="GO:0005975">
    <property type="term" value="P:carbohydrate metabolic process"/>
    <property type="evidence" value="ECO:0007669"/>
    <property type="project" value="InterPro"/>
</dbReference>
<reference evidence="3" key="1">
    <citation type="submission" date="2019-08" db="EMBL/GenBank/DDBJ databases">
        <authorList>
            <person name="Kucharzyk K."/>
            <person name="Murdoch R.W."/>
            <person name="Higgins S."/>
            <person name="Loffler F."/>
        </authorList>
    </citation>
    <scope>NUCLEOTIDE SEQUENCE</scope>
</reference>
<evidence type="ECO:0000259" key="1">
    <source>
        <dbReference type="PROSITE" id="PS51272"/>
    </source>
</evidence>
<evidence type="ECO:0000313" key="3">
    <source>
        <dbReference type="EMBL" id="MPM23073.1"/>
    </source>
</evidence>
<accession>A0A644Y916</accession>
<dbReference type="Gene3D" id="3.20.20.80">
    <property type="entry name" value="Glycosidases"/>
    <property type="match status" value="1"/>
</dbReference>
<feature type="domain" description="SLH" evidence="1">
    <location>
        <begin position="24"/>
        <end position="87"/>
    </location>
</feature>
<protein>
    <submittedName>
        <fullName evidence="3">Uncharacterized protein</fullName>
    </submittedName>
</protein>
<proteinExistence type="predicted"/>
<feature type="domain" description="GH18" evidence="2">
    <location>
        <begin position="200"/>
        <end position="557"/>
    </location>
</feature>
<organism evidence="3">
    <name type="scientific">bioreactor metagenome</name>
    <dbReference type="NCBI Taxonomy" id="1076179"/>
    <lineage>
        <taxon>unclassified sequences</taxon>
        <taxon>metagenomes</taxon>
        <taxon>ecological metagenomes</taxon>
    </lineage>
</organism>
<dbReference type="InterPro" id="IPR001223">
    <property type="entry name" value="Glyco_hydro18_cat"/>
</dbReference>
<dbReference type="InterPro" id="IPR029070">
    <property type="entry name" value="Chitinase_insertion_sf"/>
</dbReference>
<dbReference type="InterPro" id="IPR011583">
    <property type="entry name" value="Chitinase_II/V-like_cat"/>
</dbReference>
<dbReference type="GO" id="GO:0008061">
    <property type="term" value="F:chitin binding"/>
    <property type="evidence" value="ECO:0007669"/>
    <property type="project" value="InterPro"/>
</dbReference>
<dbReference type="PANTHER" id="PTHR46066:SF2">
    <property type="entry name" value="CHITINASE DOMAIN-CONTAINING PROTEIN 1"/>
    <property type="match status" value="1"/>
</dbReference>
<dbReference type="InterPro" id="IPR001119">
    <property type="entry name" value="SLH_dom"/>
</dbReference>
<dbReference type="Gene3D" id="3.10.50.10">
    <property type="match status" value="1"/>
</dbReference>
<name>A0A644Y916_9ZZZZ</name>
<dbReference type="AlphaFoldDB" id="A0A644Y916"/>
<dbReference type="SUPFAM" id="SSF51445">
    <property type="entry name" value="(Trans)glycosidases"/>
    <property type="match status" value="1"/>
</dbReference>
<comment type="caution">
    <text evidence="3">The sequence shown here is derived from an EMBL/GenBank/DDBJ whole genome shotgun (WGS) entry which is preliminary data.</text>
</comment>
<dbReference type="Pfam" id="PF00395">
    <property type="entry name" value="SLH"/>
    <property type="match status" value="3"/>
</dbReference>
<dbReference type="EMBL" id="VSSQ01003951">
    <property type="protein sequence ID" value="MPM23073.1"/>
    <property type="molecule type" value="Genomic_DNA"/>
</dbReference>
<evidence type="ECO:0000259" key="2">
    <source>
        <dbReference type="PROSITE" id="PS51910"/>
    </source>
</evidence>
<dbReference type="PROSITE" id="PS51272">
    <property type="entry name" value="SLH"/>
    <property type="match status" value="3"/>
</dbReference>
<sequence>MKRRVICLLLIMTVIIHQLPVFAADTGYTDVPPEHWAAQYIDEATRLGILNGMGEGLFGVGQEVTRAQFTAMLVRLFNFAPVESAAPSFSDNEDESAWYYMPIETAVANGAVLKDSSVFRPDDSITRAEMAVMLVRALGYDSLTSKTADFGVPFSDVHENIGYITIAYDFGIINGMTNTAFEPDGSATREQAAAMMMRLYDRYSAKIDWLHAFYAISSFSQVDSIPDMDSVSFCWSKLQYSEEGGPALNTTPSDGNVFCIPSGYELPVQTAQGCHVPTNLNVYMSTAQTVMKSDGTESNACREILLDSCNRASAIAQIVSQLNDNSFYSGVTIDFEAMSGAELSEGLVDFLDELRTALDGVDKTIYVCVPPVISDGHYYNAYQYRAIGELCDKVILMAHDYQATSMAPNLMEAGFTATPLTPLSEVYYALRSITDPMTGVQDTSKVALAVSFNTEQWQLQDGKVINSIPYHPDTESVYQRLIDDRTTMNYSTQYDNAYLTFSDESGGTQNVLWYEDERSIAAKLDLAKMFGVTSISIWRLGLIPDYESQLERNLHYNVLDLLMRGK</sequence>
<dbReference type="SMART" id="SM00636">
    <property type="entry name" value="Glyco_18"/>
    <property type="match status" value="1"/>
</dbReference>
<dbReference type="PROSITE" id="PS51910">
    <property type="entry name" value="GH18_2"/>
    <property type="match status" value="1"/>
</dbReference>
<gene>
    <name evidence="3" type="ORF">SDC9_69536</name>
</gene>
<dbReference type="PANTHER" id="PTHR46066">
    <property type="entry name" value="CHITINASE DOMAIN-CONTAINING PROTEIN 1 FAMILY MEMBER"/>
    <property type="match status" value="1"/>
</dbReference>
<dbReference type="InterPro" id="IPR017853">
    <property type="entry name" value="GH"/>
</dbReference>
<feature type="domain" description="SLH" evidence="1">
    <location>
        <begin position="89"/>
        <end position="148"/>
    </location>
</feature>
<feature type="domain" description="SLH" evidence="1">
    <location>
        <begin position="150"/>
        <end position="210"/>
    </location>
</feature>